<organism evidence="5">
    <name type="scientific">Anisakis simplex</name>
    <name type="common">Herring worm</name>
    <dbReference type="NCBI Taxonomy" id="6269"/>
    <lineage>
        <taxon>Eukaryota</taxon>
        <taxon>Metazoa</taxon>
        <taxon>Ecdysozoa</taxon>
        <taxon>Nematoda</taxon>
        <taxon>Chromadorea</taxon>
        <taxon>Rhabditida</taxon>
        <taxon>Spirurina</taxon>
        <taxon>Ascaridomorpha</taxon>
        <taxon>Ascaridoidea</taxon>
        <taxon>Anisakidae</taxon>
        <taxon>Anisakis</taxon>
        <taxon>Anisakis simplex complex</taxon>
    </lineage>
</organism>
<dbReference type="AlphaFoldDB" id="A0A0M3JBM4"/>
<dbReference type="InterPro" id="IPR051962">
    <property type="entry name" value="Cuticlin"/>
</dbReference>
<dbReference type="PANTHER" id="PTHR22907:SF54">
    <property type="entry name" value="GH04558P"/>
    <property type="match status" value="1"/>
</dbReference>
<keyword evidence="4" id="KW-1185">Reference proteome</keyword>
<evidence type="ECO:0000259" key="2">
    <source>
        <dbReference type="Pfam" id="PF25301"/>
    </source>
</evidence>
<accession>A0A0M3JBM4</accession>
<gene>
    <name evidence="3" type="ORF">ASIM_LOCUS4809</name>
</gene>
<protein>
    <submittedName>
        <fullName evidence="5">ZP domain-containing protein</fullName>
    </submittedName>
</protein>
<sequence>MQPEMPVCKYSLLAGGRNGSAAVSLNLGDIIYHQWDCSEQKGDFYCMLLHTCTVDSGQGNMQTIIDEDGLVVALSVTVLSLLC</sequence>
<name>A0A0M3JBM4_ANISI</name>
<keyword evidence="1" id="KW-0732">Signal</keyword>
<proteinExistence type="predicted"/>
<feature type="domain" description="Cuticlin C-terminal" evidence="2">
    <location>
        <begin position="4"/>
        <end position="72"/>
    </location>
</feature>
<dbReference type="Proteomes" id="UP000267096">
    <property type="component" value="Unassembled WGS sequence"/>
</dbReference>
<evidence type="ECO:0000256" key="1">
    <source>
        <dbReference type="ARBA" id="ARBA00022729"/>
    </source>
</evidence>
<dbReference type="PANTHER" id="PTHR22907">
    <property type="entry name" value="GH04558P"/>
    <property type="match status" value="1"/>
</dbReference>
<dbReference type="OrthoDB" id="6139674at2759"/>
<reference evidence="3 4" key="2">
    <citation type="submission" date="2018-11" db="EMBL/GenBank/DDBJ databases">
        <authorList>
            <consortium name="Pathogen Informatics"/>
        </authorList>
    </citation>
    <scope>NUCLEOTIDE SEQUENCE [LARGE SCALE GENOMIC DNA]</scope>
</reference>
<reference evidence="5" key="1">
    <citation type="submission" date="2017-02" db="UniProtKB">
        <authorList>
            <consortium name="WormBaseParasite"/>
        </authorList>
    </citation>
    <scope>IDENTIFICATION</scope>
</reference>
<evidence type="ECO:0000313" key="4">
    <source>
        <dbReference type="Proteomes" id="UP000267096"/>
    </source>
</evidence>
<dbReference type="EMBL" id="UYRR01008824">
    <property type="protein sequence ID" value="VDK24527.1"/>
    <property type="molecule type" value="Genomic_DNA"/>
</dbReference>
<dbReference type="WBParaSite" id="ASIM_0000500001-mRNA-1">
    <property type="protein sequence ID" value="ASIM_0000500001-mRNA-1"/>
    <property type="gene ID" value="ASIM_0000500001"/>
</dbReference>
<dbReference type="InterPro" id="IPR057475">
    <property type="entry name" value="CUT_C"/>
</dbReference>
<evidence type="ECO:0000313" key="5">
    <source>
        <dbReference type="WBParaSite" id="ASIM_0000500001-mRNA-1"/>
    </source>
</evidence>
<dbReference type="Pfam" id="PF25301">
    <property type="entry name" value="CUT_C"/>
    <property type="match status" value="1"/>
</dbReference>
<evidence type="ECO:0000313" key="3">
    <source>
        <dbReference type="EMBL" id="VDK24527.1"/>
    </source>
</evidence>